<evidence type="ECO:0000256" key="2">
    <source>
        <dbReference type="ARBA" id="ARBA00001946"/>
    </source>
</evidence>
<dbReference type="Gene3D" id="3.40.1830.10">
    <property type="entry name" value="Thermophilic metalloprotease (M29)"/>
    <property type="match status" value="1"/>
</dbReference>
<reference evidence="10" key="2">
    <citation type="submission" date="2022-03" db="EMBL/GenBank/DDBJ databases">
        <title>First case of bacteraemia caused by Dielma fastidiosa in a patient hospitalised with diverticulitis.</title>
        <authorList>
            <person name="Forman-Ankjaer B."/>
            <person name="Hvid-Jensen F."/>
            <person name="Kobel C.M."/>
            <person name="Greve T."/>
        </authorList>
    </citation>
    <scope>NUCLEOTIDE SEQUENCE</scope>
    <source>
        <strain evidence="10">AUH_DF_2021</strain>
    </source>
</reference>
<dbReference type="GO" id="GO:0046872">
    <property type="term" value="F:metal ion binding"/>
    <property type="evidence" value="ECO:0007669"/>
    <property type="project" value="UniProtKB-KW"/>
</dbReference>
<dbReference type="PRINTS" id="PR00919">
    <property type="entry name" value="THERMOPTASE"/>
</dbReference>
<dbReference type="SUPFAM" id="SSF144052">
    <property type="entry name" value="Thermophilic metalloprotease-like"/>
    <property type="match status" value="1"/>
</dbReference>
<comment type="caution">
    <text evidence="11">The sequence shown here is derived from an EMBL/GenBank/DDBJ whole genome shotgun (WGS) entry which is preliminary data.</text>
</comment>
<name>A0A2V2FUN4_9FIRM</name>
<evidence type="ECO:0000256" key="1">
    <source>
        <dbReference type="ARBA" id="ARBA00001941"/>
    </source>
</evidence>
<evidence type="ECO:0000256" key="7">
    <source>
        <dbReference type="ARBA" id="ARBA00022723"/>
    </source>
</evidence>
<organism evidence="11 12">
    <name type="scientific">Dielma fastidiosa</name>
    <dbReference type="NCBI Taxonomy" id="1034346"/>
    <lineage>
        <taxon>Bacteria</taxon>
        <taxon>Bacillati</taxon>
        <taxon>Bacillota</taxon>
        <taxon>Erysipelotrichia</taxon>
        <taxon>Erysipelotrichales</taxon>
        <taxon>Erysipelotrichaceae</taxon>
        <taxon>Dielma</taxon>
    </lineage>
</organism>
<dbReference type="EMBL" id="QJKH01000009">
    <property type="protein sequence ID" value="PXX77787.1"/>
    <property type="molecule type" value="Genomic_DNA"/>
</dbReference>
<keyword evidence="6" id="KW-0645">Protease</keyword>
<evidence type="ECO:0000256" key="6">
    <source>
        <dbReference type="ARBA" id="ARBA00022670"/>
    </source>
</evidence>
<keyword evidence="9" id="KW-0482">Metalloprotease</keyword>
<dbReference type="InterPro" id="IPR052170">
    <property type="entry name" value="M29_Exopeptidase"/>
</dbReference>
<dbReference type="EMBL" id="JALDAW010000016">
    <property type="protein sequence ID" value="MDY5168659.1"/>
    <property type="molecule type" value="Genomic_DNA"/>
</dbReference>
<dbReference type="PANTHER" id="PTHR34448">
    <property type="entry name" value="AMINOPEPTIDASE"/>
    <property type="match status" value="1"/>
</dbReference>
<dbReference type="Proteomes" id="UP000247612">
    <property type="component" value="Unassembled WGS sequence"/>
</dbReference>
<protein>
    <submittedName>
        <fullName evidence="10 11">Aminopeptidase</fullName>
    </submittedName>
</protein>
<evidence type="ECO:0000256" key="9">
    <source>
        <dbReference type="ARBA" id="ARBA00023049"/>
    </source>
</evidence>
<keyword evidence="8" id="KW-0378">Hydrolase</keyword>
<dbReference type="GO" id="GO:0006508">
    <property type="term" value="P:proteolysis"/>
    <property type="evidence" value="ECO:0007669"/>
    <property type="project" value="UniProtKB-KW"/>
</dbReference>
<proteinExistence type="inferred from homology"/>
<comment type="cofactor">
    <cofactor evidence="1">
        <name>Co(2+)</name>
        <dbReference type="ChEBI" id="CHEBI:48828"/>
    </cofactor>
</comment>
<evidence type="ECO:0000256" key="3">
    <source>
        <dbReference type="ARBA" id="ARBA00001947"/>
    </source>
</evidence>
<dbReference type="RefSeq" id="WP_022938983.1">
    <property type="nucleotide sequence ID" value="NZ_BAABZA010000003.1"/>
</dbReference>
<dbReference type="Proteomes" id="UP001276902">
    <property type="component" value="Unassembled WGS sequence"/>
</dbReference>
<dbReference type="PANTHER" id="PTHR34448:SF3">
    <property type="entry name" value="AMINOPEPTIDASE AMPS"/>
    <property type="match status" value="1"/>
</dbReference>
<comment type="similarity">
    <text evidence="4">Belongs to the peptidase M29 family.</text>
</comment>
<evidence type="ECO:0000313" key="11">
    <source>
        <dbReference type="EMBL" id="PXX77787.1"/>
    </source>
</evidence>
<comment type="cofactor">
    <cofactor evidence="2">
        <name>Mg(2+)</name>
        <dbReference type="ChEBI" id="CHEBI:18420"/>
    </cofactor>
</comment>
<reference evidence="11 12" key="1">
    <citation type="submission" date="2018-05" db="EMBL/GenBank/DDBJ databases">
        <title>Genomic Encyclopedia of Type Strains, Phase IV (KMG-IV): sequencing the most valuable type-strain genomes for metagenomic binning, comparative biology and taxonomic classification.</title>
        <authorList>
            <person name="Goeker M."/>
        </authorList>
    </citation>
    <scope>NUCLEOTIDE SEQUENCE [LARGE SCALE GENOMIC DNA]</scope>
    <source>
        <strain evidence="11 12">JC118</strain>
    </source>
</reference>
<evidence type="ECO:0000256" key="8">
    <source>
        <dbReference type="ARBA" id="ARBA00022801"/>
    </source>
</evidence>
<dbReference type="GO" id="GO:0004177">
    <property type="term" value="F:aminopeptidase activity"/>
    <property type="evidence" value="ECO:0007669"/>
    <property type="project" value="UniProtKB-KW"/>
</dbReference>
<dbReference type="InterPro" id="IPR000787">
    <property type="entry name" value="Peptidase_M29"/>
</dbReference>
<dbReference type="STRING" id="1034346.GCA_000313565_02699"/>
<dbReference type="Pfam" id="PF02073">
    <property type="entry name" value="Peptidase_M29"/>
    <property type="match status" value="1"/>
</dbReference>
<keyword evidence="5 11" id="KW-0031">Aminopeptidase</keyword>
<gene>
    <name evidence="11" type="ORF">DES51_10938</name>
    <name evidence="10" type="ORF">MQE39_11085</name>
</gene>
<comment type="cofactor">
    <cofactor evidence="3">
        <name>Zn(2+)</name>
        <dbReference type="ChEBI" id="CHEBI:29105"/>
    </cofactor>
</comment>
<evidence type="ECO:0000256" key="5">
    <source>
        <dbReference type="ARBA" id="ARBA00022438"/>
    </source>
</evidence>
<dbReference type="GO" id="GO:0008237">
    <property type="term" value="F:metallopeptidase activity"/>
    <property type="evidence" value="ECO:0007669"/>
    <property type="project" value="UniProtKB-KW"/>
</dbReference>
<keyword evidence="12" id="KW-1185">Reference proteome</keyword>
<evidence type="ECO:0000256" key="4">
    <source>
        <dbReference type="ARBA" id="ARBA00008236"/>
    </source>
</evidence>
<evidence type="ECO:0000313" key="12">
    <source>
        <dbReference type="Proteomes" id="UP000247612"/>
    </source>
</evidence>
<dbReference type="InterPro" id="IPR035097">
    <property type="entry name" value="M29_N-terminal"/>
</dbReference>
<accession>A0A2V2FUN4</accession>
<dbReference type="AlphaFoldDB" id="A0A2V2FUN4"/>
<sequence>MKKCLDKYAELIIKKGVNLQPDQPLIVNAPVTSYELVRQLCKKAYEAGACEVYINWKDDLIKRYDLEYQSEERLSKPHSWFIDARLEPIKEGAAVASIASPTPKYLKGVDSQKVNLANEVLDRALKPFYDATRSDQNEWCVFADSNPAWAKAVFPELDEKEAEDKLWDAILKAVYIDEENDAMAAWDEHDRLLSERCDKLNQKAFKALHFKNEKGTNLYVGLPEGHIWSGGGEKSQKGVFFNANMPTEEIFTAPMKWQVNGKVVATKPLDHSGSLIENFWFEFKDGKVIDFCAEKEADALKRILEADEGSCYLGEVALVEHESPISQSGILFYNTLFDENASCHLALGAAYPLSVEGGCEMSPEKMAEVGVNDSIKHVDFMFGDETMCIRGLDQDGNETLIFENGRFVL</sequence>
<keyword evidence="7" id="KW-0479">Metal-binding</keyword>
<evidence type="ECO:0000313" key="10">
    <source>
        <dbReference type="EMBL" id="MDY5168659.1"/>
    </source>
</evidence>
<dbReference type="OrthoDB" id="9803993at2"/>